<dbReference type="GO" id="GO:0009055">
    <property type="term" value="F:electron transfer activity"/>
    <property type="evidence" value="ECO:0007669"/>
    <property type="project" value="TreeGrafter"/>
</dbReference>
<feature type="domain" description="4Fe-4S Mo/W bis-MGD-type" evidence="6">
    <location>
        <begin position="53"/>
        <end position="114"/>
    </location>
</feature>
<dbReference type="PROSITE" id="PS51318">
    <property type="entry name" value="TAT"/>
    <property type="match status" value="1"/>
</dbReference>
<keyword evidence="2" id="KW-0500">Molybdenum</keyword>
<dbReference type="PANTHER" id="PTHR43742">
    <property type="entry name" value="TRIMETHYLAMINE-N-OXIDE REDUCTASE"/>
    <property type="match status" value="1"/>
</dbReference>
<organism evidence="7 8">
    <name type="scientific">Salmonella enterica I</name>
    <dbReference type="NCBI Taxonomy" id="59201"/>
    <lineage>
        <taxon>Bacteria</taxon>
        <taxon>Pseudomonadati</taxon>
        <taxon>Pseudomonadota</taxon>
        <taxon>Gammaproteobacteria</taxon>
        <taxon>Enterobacterales</taxon>
        <taxon>Enterobacteriaceae</taxon>
        <taxon>Salmonella</taxon>
    </lineage>
</organism>
<dbReference type="InterPro" id="IPR006656">
    <property type="entry name" value="Mopterin_OxRdtase"/>
</dbReference>
<evidence type="ECO:0000256" key="2">
    <source>
        <dbReference type="ARBA" id="ARBA00022505"/>
    </source>
</evidence>
<dbReference type="GO" id="GO:0009061">
    <property type="term" value="P:anaerobic respiration"/>
    <property type="evidence" value="ECO:0007669"/>
    <property type="project" value="TreeGrafter"/>
</dbReference>
<keyword evidence="4" id="KW-0408">Iron</keyword>
<gene>
    <name evidence="7" type="primary">dmsA_1</name>
    <name evidence="7" type="ORF">NCTC6754_04078</name>
</gene>
<evidence type="ECO:0000256" key="1">
    <source>
        <dbReference type="ARBA" id="ARBA00001942"/>
    </source>
</evidence>
<dbReference type="Proteomes" id="UP000269208">
    <property type="component" value="Chromosome"/>
</dbReference>
<dbReference type="Gene3D" id="2.20.25.90">
    <property type="entry name" value="ADC-like domains"/>
    <property type="match status" value="1"/>
</dbReference>
<evidence type="ECO:0000313" key="8">
    <source>
        <dbReference type="Proteomes" id="UP000269208"/>
    </source>
</evidence>
<protein>
    <submittedName>
        <fullName evidence="7">Putative anaerobic dimethylsulfoxide reductase</fullName>
        <ecNumber evidence="7">1.8.5.3</ecNumber>
    </submittedName>
</protein>
<dbReference type="PANTHER" id="PTHR43742:SF3">
    <property type="entry name" value="DIMETHYL SULFOXIDE REDUCTASE DMSA"/>
    <property type="match status" value="1"/>
</dbReference>
<proteinExistence type="predicted"/>
<keyword evidence="3" id="KW-0479">Metal-binding</keyword>
<sequence length="231" mass="24908">MKNIKSQGNGEQPAISRRHFIQASSALIALPFVSSPATAQARAVTATENRPAEKVVQTCSTFDCGGKCDIRAHVSDGIVTRISTRPDNALDAQMPVMRACVRGRAYRKFVYHPDRLKYPMKRVGKRGEGKFERISWDEATTLIADNLKSITEKYGPASRYVHVGTAVSGGTFSGDKMARRLLNLTGGYLESYHSVSMGNTAAATPYTYGIAASGSSLDTLFGHQTGDSVGP</sequence>
<dbReference type="GO" id="GO:0030151">
    <property type="term" value="F:molybdenum ion binding"/>
    <property type="evidence" value="ECO:0007669"/>
    <property type="project" value="TreeGrafter"/>
</dbReference>
<dbReference type="AlphaFoldDB" id="A0A3S4JC88"/>
<dbReference type="SUPFAM" id="SSF53706">
    <property type="entry name" value="Formate dehydrogenase/DMSO reductase, domains 1-3"/>
    <property type="match status" value="1"/>
</dbReference>
<name>A0A3S4JC88_SALET</name>
<dbReference type="InterPro" id="IPR050612">
    <property type="entry name" value="Prok_Mopterin_Oxidored"/>
</dbReference>
<evidence type="ECO:0000256" key="5">
    <source>
        <dbReference type="ARBA" id="ARBA00023014"/>
    </source>
</evidence>
<dbReference type="Pfam" id="PF00384">
    <property type="entry name" value="Molybdopterin"/>
    <property type="match status" value="1"/>
</dbReference>
<dbReference type="InterPro" id="IPR006311">
    <property type="entry name" value="TAT_signal"/>
</dbReference>
<keyword evidence="5" id="KW-0411">Iron-sulfur</keyword>
<reference evidence="7 8" key="1">
    <citation type="submission" date="2018-12" db="EMBL/GenBank/DDBJ databases">
        <authorList>
            <consortium name="Pathogen Informatics"/>
        </authorList>
    </citation>
    <scope>NUCLEOTIDE SEQUENCE [LARGE SCALE GENOMIC DNA]</scope>
    <source>
        <strain evidence="7 8">NCTC6754</strain>
    </source>
</reference>
<evidence type="ECO:0000259" key="6">
    <source>
        <dbReference type="PROSITE" id="PS51669"/>
    </source>
</evidence>
<evidence type="ECO:0000256" key="3">
    <source>
        <dbReference type="ARBA" id="ARBA00022723"/>
    </source>
</evidence>
<dbReference type="SMART" id="SM00926">
    <property type="entry name" value="Molybdop_Fe4S4"/>
    <property type="match status" value="1"/>
</dbReference>
<evidence type="ECO:0000256" key="4">
    <source>
        <dbReference type="ARBA" id="ARBA00023004"/>
    </source>
</evidence>
<dbReference type="GO" id="GO:0030288">
    <property type="term" value="C:outer membrane-bounded periplasmic space"/>
    <property type="evidence" value="ECO:0007669"/>
    <property type="project" value="TreeGrafter"/>
</dbReference>
<evidence type="ECO:0000313" key="7">
    <source>
        <dbReference type="EMBL" id="VEB55894.1"/>
    </source>
</evidence>
<dbReference type="GO" id="GO:0016491">
    <property type="term" value="F:oxidoreductase activity"/>
    <property type="evidence" value="ECO:0007669"/>
    <property type="project" value="UniProtKB-KW"/>
</dbReference>
<dbReference type="Gene3D" id="3.40.50.740">
    <property type="match status" value="1"/>
</dbReference>
<keyword evidence="7" id="KW-0560">Oxidoreductase</keyword>
<dbReference type="EC" id="1.8.5.3" evidence="7"/>
<dbReference type="PROSITE" id="PS51669">
    <property type="entry name" value="4FE4S_MOW_BIS_MGD"/>
    <property type="match status" value="1"/>
</dbReference>
<dbReference type="EMBL" id="LR134190">
    <property type="protein sequence ID" value="VEB55894.1"/>
    <property type="molecule type" value="Genomic_DNA"/>
</dbReference>
<dbReference type="Pfam" id="PF04879">
    <property type="entry name" value="Molybdop_Fe4S4"/>
    <property type="match status" value="1"/>
</dbReference>
<comment type="cofactor">
    <cofactor evidence="1">
        <name>Mo-bis(molybdopterin guanine dinucleotide)</name>
        <dbReference type="ChEBI" id="CHEBI:60539"/>
    </cofactor>
</comment>
<dbReference type="InterPro" id="IPR006963">
    <property type="entry name" value="Mopterin_OxRdtase_4Fe-4S_dom"/>
</dbReference>
<dbReference type="GO" id="GO:0051536">
    <property type="term" value="F:iron-sulfur cluster binding"/>
    <property type="evidence" value="ECO:0007669"/>
    <property type="project" value="UniProtKB-KW"/>
</dbReference>
<accession>A0A3S4JC88</accession>